<keyword evidence="9" id="KW-1185">Reference proteome</keyword>
<dbReference type="Proteomes" id="UP000002943">
    <property type="component" value="Unassembled WGS sequence"/>
</dbReference>
<organism evidence="8 9">
    <name type="scientific">Vibrio caribbeanicus ATCC BAA-2122</name>
    <dbReference type="NCBI Taxonomy" id="796620"/>
    <lineage>
        <taxon>Bacteria</taxon>
        <taxon>Pseudomonadati</taxon>
        <taxon>Pseudomonadota</taxon>
        <taxon>Gammaproteobacteria</taxon>
        <taxon>Vibrionales</taxon>
        <taxon>Vibrionaceae</taxon>
        <taxon>Vibrio</taxon>
    </lineage>
</organism>
<dbReference type="RefSeq" id="WP_009602767.1">
    <property type="nucleotide sequence ID" value="NZ_AEIU01000096.1"/>
</dbReference>
<dbReference type="STRING" id="796620.VIBC2010_15279"/>
<keyword evidence="5" id="KW-0949">S-adenosyl-L-methionine</keyword>
<dbReference type="AlphaFoldDB" id="E3BNJ0"/>
<comment type="caution">
    <text evidence="8">The sequence shown here is derived from an EMBL/GenBank/DDBJ whole genome shotgun (WGS) entry which is preliminary data.</text>
</comment>
<evidence type="ECO:0000313" key="8">
    <source>
        <dbReference type="EMBL" id="EFP95409.1"/>
    </source>
</evidence>
<evidence type="ECO:0000256" key="3">
    <source>
        <dbReference type="ARBA" id="ARBA00022654"/>
    </source>
</evidence>
<dbReference type="eggNOG" id="ENOG5031MRN">
    <property type="taxonomic scope" value="Bacteria"/>
</dbReference>
<dbReference type="EC" id="2.3.1.184" evidence="2"/>
<proteinExistence type="inferred from homology"/>
<reference evidence="8 9" key="1">
    <citation type="journal article" date="2012" name="Int. J. Syst. Evol. Microbiol.">
        <title>Vibrio caribbeanicus sp. nov., isolated from the marine sponge Scleritoderma cyanea.</title>
        <authorList>
            <person name="Hoffmann M."/>
            <person name="Monday S.R."/>
            <person name="Allard M.W."/>
            <person name="Strain E.A."/>
            <person name="Whittaker P."/>
            <person name="Naum M."/>
            <person name="McCarthy P.J."/>
            <person name="Lopez J.V."/>
            <person name="Fischer M."/>
            <person name="Brown E.W."/>
        </authorList>
    </citation>
    <scope>NUCLEOTIDE SEQUENCE [LARGE SCALE GENOMIC DNA]</scope>
    <source>
        <strain evidence="8 9">ATCC BAA-2122</strain>
    </source>
</reference>
<dbReference type="InterPro" id="IPR035304">
    <property type="entry name" value="AHL_synthase"/>
</dbReference>
<evidence type="ECO:0000256" key="6">
    <source>
        <dbReference type="ARBA" id="ARBA00022929"/>
    </source>
</evidence>
<dbReference type="Pfam" id="PF17327">
    <property type="entry name" value="AHL_synthase"/>
    <property type="match status" value="1"/>
</dbReference>
<accession>E3BNJ0</accession>
<protein>
    <recommendedName>
        <fullName evidence="2">acyl-homoserine-lactone synthase</fullName>
        <ecNumber evidence="2">2.3.1.184</ecNumber>
    </recommendedName>
</protein>
<evidence type="ECO:0000256" key="2">
    <source>
        <dbReference type="ARBA" id="ARBA00012340"/>
    </source>
</evidence>
<dbReference type="EMBL" id="AEIU01000096">
    <property type="protein sequence ID" value="EFP95409.1"/>
    <property type="molecule type" value="Genomic_DNA"/>
</dbReference>
<comment type="similarity">
    <text evidence="1">Belongs to the LuxM / VanM family.</text>
</comment>
<keyword evidence="3" id="KW-0673">Quorum sensing</keyword>
<dbReference type="OrthoDB" id="5826416at2"/>
<evidence type="ECO:0000313" key="9">
    <source>
        <dbReference type="Proteomes" id="UP000002943"/>
    </source>
</evidence>
<comment type="catalytic activity">
    <reaction evidence="7">
        <text>a fatty acyl-[ACP] + S-adenosyl-L-methionine = an N-acyl-L-homoserine lactone + S-methyl-5'-thioadenosine + holo-[ACP] + H(+)</text>
        <dbReference type="Rhea" id="RHEA:10096"/>
        <dbReference type="Rhea" id="RHEA-COMP:9685"/>
        <dbReference type="Rhea" id="RHEA-COMP:14125"/>
        <dbReference type="ChEBI" id="CHEBI:15378"/>
        <dbReference type="ChEBI" id="CHEBI:17509"/>
        <dbReference type="ChEBI" id="CHEBI:55474"/>
        <dbReference type="ChEBI" id="CHEBI:59789"/>
        <dbReference type="ChEBI" id="CHEBI:64479"/>
        <dbReference type="ChEBI" id="CHEBI:138651"/>
        <dbReference type="EC" id="2.3.1.184"/>
    </reaction>
</comment>
<keyword evidence="6" id="KW-0071">Autoinducer synthesis</keyword>
<dbReference type="GO" id="GO:0061579">
    <property type="term" value="F:N-acyl homoserine lactone synthase activity"/>
    <property type="evidence" value="ECO:0007669"/>
    <property type="project" value="UniProtKB-EC"/>
</dbReference>
<dbReference type="GO" id="GO:0009372">
    <property type="term" value="P:quorum sensing"/>
    <property type="evidence" value="ECO:0007669"/>
    <property type="project" value="UniProtKB-KW"/>
</dbReference>
<evidence type="ECO:0000256" key="5">
    <source>
        <dbReference type="ARBA" id="ARBA00022691"/>
    </source>
</evidence>
<sequence>MNISSFAAKLYDNNDKVIGIFETLEKNFGIDGNTFFQTIADLRMKQAVEQSPALKETNIKTKMNSPQYAKCIQSKIADKPEPWFEVEKQLLTSFGNWAEAWCAFNIWNIHHKYHTKNTSSVNYNNFEDSQDEQLFIDFVVQRVEEHSNLYYSPHSPYPMLLPDIILLTNLYTLVWEQHWYEILYKMEISLVGTHFILAQQNNHLDYPVVVSTALINTYENSEDWLSFAPFFRADYWHSINQNKLTKEFERLDILPDMVKFSEIKSYEEFESSLWHSIEKKSKCCEVIRLTVAGNTRQRIFLLYLCQKRLMQQLHNFGFDVAFTIIEQPLMLHYYQSLTDNEYIPFSYCKLTPESAKSVTHKGVWVVDKLKHALSQCRYQHYKTATFDKLKQHRLHGNEPRHI</sequence>
<evidence type="ECO:0000256" key="7">
    <source>
        <dbReference type="ARBA" id="ARBA00048576"/>
    </source>
</evidence>
<name>E3BNJ0_9VIBR</name>
<gene>
    <name evidence="8" type="ORF">VIBC2010_15279</name>
</gene>
<keyword evidence="4" id="KW-0808">Transferase</keyword>
<evidence type="ECO:0000256" key="4">
    <source>
        <dbReference type="ARBA" id="ARBA00022679"/>
    </source>
</evidence>
<evidence type="ECO:0000256" key="1">
    <source>
        <dbReference type="ARBA" id="ARBA00009683"/>
    </source>
</evidence>